<evidence type="ECO:0000259" key="1">
    <source>
        <dbReference type="Pfam" id="PF07238"/>
    </source>
</evidence>
<comment type="caution">
    <text evidence="2">The sequence shown here is derived from an EMBL/GenBank/DDBJ whole genome shotgun (WGS) entry which is preliminary data.</text>
</comment>
<protein>
    <recommendedName>
        <fullName evidence="1">PilZ domain-containing protein</fullName>
    </recommendedName>
</protein>
<proteinExistence type="predicted"/>
<dbReference type="AlphaFoldDB" id="A0A7W9AJH2"/>
<dbReference type="Proteomes" id="UP000549617">
    <property type="component" value="Unassembled WGS sequence"/>
</dbReference>
<accession>A0A7W9AJH2</accession>
<keyword evidence="3" id="KW-1185">Reference proteome</keyword>
<name>A0A7W9AJH2_9SPHN</name>
<dbReference type="GO" id="GO:0035438">
    <property type="term" value="F:cyclic-di-GMP binding"/>
    <property type="evidence" value="ECO:0007669"/>
    <property type="project" value="InterPro"/>
</dbReference>
<dbReference type="InterPro" id="IPR009875">
    <property type="entry name" value="PilZ_domain"/>
</dbReference>
<dbReference type="RefSeq" id="WP_184019634.1">
    <property type="nucleotide sequence ID" value="NZ_JACIJC010000004.1"/>
</dbReference>
<dbReference type="Pfam" id="PF07238">
    <property type="entry name" value="PilZ"/>
    <property type="match status" value="1"/>
</dbReference>
<feature type="domain" description="PilZ" evidence="1">
    <location>
        <begin position="13"/>
        <end position="63"/>
    </location>
</feature>
<evidence type="ECO:0000313" key="3">
    <source>
        <dbReference type="Proteomes" id="UP000549617"/>
    </source>
</evidence>
<sequence length="107" mass="11795">MEMPGLPPQQIAVRNVSPHGLGARAEVPPPLGMIVKINLSGVGDVEGEVRWVTGNRFGVKLDGSIDTSKFNFSGRSWEEVTPRYDPGDVADRFKPMSSTWRPGFRTR</sequence>
<dbReference type="EMBL" id="JACIJC010000004">
    <property type="protein sequence ID" value="MBB5686842.1"/>
    <property type="molecule type" value="Genomic_DNA"/>
</dbReference>
<gene>
    <name evidence="2" type="ORF">FHS49_002866</name>
</gene>
<evidence type="ECO:0000313" key="2">
    <source>
        <dbReference type="EMBL" id="MBB5686842.1"/>
    </source>
</evidence>
<reference evidence="2 3" key="1">
    <citation type="submission" date="2020-08" db="EMBL/GenBank/DDBJ databases">
        <title>Genomic Encyclopedia of Type Strains, Phase IV (KMG-IV): sequencing the most valuable type-strain genomes for metagenomic binning, comparative biology and taxonomic classification.</title>
        <authorList>
            <person name="Goeker M."/>
        </authorList>
    </citation>
    <scope>NUCLEOTIDE SEQUENCE [LARGE SCALE GENOMIC DNA]</scope>
    <source>
        <strain evidence="2 3">DSM 25079</strain>
    </source>
</reference>
<organism evidence="2 3">
    <name type="scientific">Sphingobium boeckii</name>
    <dbReference type="NCBI Taxonomy" id="1082345"/>
    <lineage>
        <taxon>Bacteria</taxon>
        <taxon>Pseudomonadati</taxon>
        <taxon>Pseudomonadota</taxon>
        <taxon>Alphaproteobacteria</taxon>
        <taxon>Sphingomonadales</taxon>
        <taxon>Sphingomonadaceae</taxon>
        <taxon>Sphingobium</taxon>
    </lineage>
</organism>